<evidence type="ECO:0000313" key="1">
    <source>
        <dbReference type="Ensembl" id="ENSMALP00000001146.1"/>
    </source>
</evidence>
<dbReference type="AlphaFoldDB" id="A0A3Q3ILF6"/>
<organism evidence="1 2">
    <name type="scientific">Monopterus albus</name>
    <name type="common">Swamp eel</name>
    <dbReference type="NCBI Taxonomy" id="43700"/>
    <lineage>
        <taxon>Eukaryota</taxon>
        <taxon>Metazoa</taxon>
        <taxon>Chordata</taxon>
        <taxon>Craniata</taxon>
        <taxon>Vertebrata</taxon>
        <taxon>Euteleostomi</taxon>
        <taxon>Actinopterygii</taxon>
        <taxon>Neopterygii</taxon>
        <taxon>Teleostei</taxon>
        <taxon>Neoteleostei</taxon>
        <taxon>Acanthomorphata</taxon>
        <taxon>Anabantaria</taxon>
        <taxon>Synbranchiformes</taxon>
        <taxon>Synbranchidae</taxon>
        <taxon>Monopterus</taxon>
    </lineage>
</organism>
<evidence type="ECO:0008006" key="3">
    <source>
        <dbReference type="Google" id="ProtNLM"/>
    </source>
</evidence>
<dbReference type="Ensembl" id="ENSMALT00000001190.1">
    <property type="protein sequence ID" value="ENSMALP00000001146.1"/>
    <property type="gene ID" value="ENSMALG00000000878.1"/>
</dbReference>
<evidence type="ECO:0000313" key="2">
    <source>
        <dbReference type="Proteomes" id="UP000261600"/>
    </source>
</evidence>
<name>A0A3Q3ILF6_MONAL</name>
<dbReference type="PANTHER" id="PTHR19446">
    <property type="entry name" value="REVERSE TRANSCRIPTASES"/>
    <property type="match status" value="1"/>
</dbReference>
<dbReference type="Proteomes" id="UP000261600">
    <property type="component" value="Unplaced"/>
</dbReference>
<proteinExistence type="predicted"/>
<sequence>MRLDEPITKEELEAAISALQSGKSPGPDGFPAEFFKTFSSLLAPQLSTVLADSVKQGRLPASFYEALSRDISAGSFLLALSYTVISSVLPNRIKVQFSLRFFSKLLHKRLQNRTSNTSTNGNFT</sequence>
<keyword evidence="2" id="KW-1185">Reference proteome</keyword>
<accession>A0A3Q3ILF6</accession>
<protein>
    <recommendedName>
        <fullName evidence="3">Reverse transcriptase domain-containing protein</fullName>
    </recommendedName>
</protein>
<reference evidence="1" key="1">
    <citation type="submission" date="2025-08" db="UniProtKB">
        <authorList>
            <consortium name="Ensembl"/>
        </authorList>
    </citation>
    <scope>IDENTIFICATION</scope>
</reference>
<reference evidence="1" key="2">
    <citation type="submission" date="2025-09" db="UniProtKB">
        <authorList>
            <consortium name="Ensembl"/>
        </authorList>
    </citation>
    <scope>IDENTIFICATION</scope>
</reference>
<dbReference type="STRING" id="43700.ENSMALP00000001146"/>